<accession>K1Z4H2</accession>
<dbReference type="EMBL" id="AMFJ01028861">
    <property type="protein sequence ID" value="EKD44452.1"/>
    <property type="molecule type" value="Genomic_DNA"/>
</dbReference>
<evidence type="ECO:0000313" key="1">
    <source>
        <dbReference type="EMBL" id="EKD44452.1"/>
    </source>
</evidence>
<name>K1Z4H2_9BACT</name>
<reference evidence="1" key="1">
    <citation type="journal article" date="2012" name="Science">
        <title>Fermentation, hydrogen, and sulfur metabolism in multiple uncultivated bacterial phyla.</title>
        <authorList>
            <person name="Wrighton K.C."/>
            <person name="Thomas B.C."/>
            <person name="Sharon I."/>
            <person name="Miller C.S."/>
            <person name="Castelle C.J."/>
            <person name="VerBerkmoes N.C."/>
            <person name="Wilkins M.J."/>
            <person name="Hettich R.L."/>
            <person name="Lipton M.S."/>
            <person name="Williams K.H."/>
            <person name="Long P.E."/>
            <person name="Banfield J.F."/>
        </authorList>
    </citation>
    <scope>NUCLEOTIDE SEQUENCE [LARGE SCALE GENOMIC DNA]</scope>
</reference>
<comment type="caution">
    <text evidence="1">The sequence shown here is derived from an EMBL/GenBank/DDBJ whole genome shotgun (WGS) entry which is preliminary data.</text>
</comment>
<gene>
    <name evidence="1" type="ORF">ACD_71C00130G0014</name>
</gene>
<organism evidence="1">
    <name type="scientific">uncultured bacterium</name>
    <name type="common">gcode 4</name>
    <dbReference type="NCBI Taxonomy" id="1234023"/>
    <lineage>
        <taxon>Bacteria</taxon>
        <taxon>environmental samples</taxon>
    </lineage>
</organism>
<dbReference type="AlphaFoldDB" id="K1Z4H2"/>
<proteinExistence type="predicted"/>
<sequence length="292" mass="35170">MYGIDIPNYDWMRYLRIIPGPEIPELLINSIKSSIGSFRSSNLWYSIESYFYKVGNVVELQQFIVSNKQEWLSYSMNFFQRLYWWKVNFSVKVPMKLIQKTRYPHRSKIGLYQHWILQTKRAWAVWWDDFLTSSSILASIFQEIEPFITEKGIIKSSFSFTKWTYSPIVKERLFHQNTKGMDDQDKKMFYSAFPDWTNLFRFRWDIHRNISNSKVSPVIEKNLSLYSSYVNKYELMERKNIFSVIPTRKRLIWSEWIISHWLFIPVSSYGQLQQEPVFIPTKNLYDAGFILP</sequence>
<protein>
    <submittedName>
        <fullName evidence="1">Uncharacterized protein</fullName>
    </submittedName>
</protein>